<feature type="region of interest" description="Disordered" evidence="1">
    <location>
        <begin position="588"/>
        <end position="609"/>
    </location>
</feature>
<feature type="compositionally biased region" description="Polar residues" evidence="1">
    <location>
        <begin position="48"/>
        <end position="67"/>
    </location>
</feature>
<protein>
    <submittedName>
        <fullName evidence="4">Death domain-containing protein 1-like</fullName>
    </submittedName>
</protein>
<proteinExistence type="predicted"/>
<feature type="compositionally biased region" description="Basic and acidic residues" evidence="1">
    <location>
        <begin position="305"/>
        <end position="338"/>
    </location>
</feature>
<dbReference type="CDD" id="cd08779">
    <property type="entry name" value="Death_PIDD"/>
    <property type="match status" value="1"/>
</dbReference>
<feature type="region of interest" description="Disordered" evidence="1">
    <location>
        <begin position="1"/>
        <end position="67"/>
    </location>
</feature>
<dbReference type="GeneID" id="100377907"/>
<gene>
    <name evidence="4" type="primary">LOC100377907</name>
</gene>
<evidence type="ECO:0000256" key="1">
    <source>
        <dbReference type="SAM" id="MobiDB-lite"/>
    </source>
</evidence>
<dbReference type="Proteomes" id="UP000694865">
    <property type="component" value="Unplaced"/>
</dbReference>
<dbReference type="SMART" id="SM00005">
    <property type="entry name" value="DEATH"/>
    <property type="match status" value="1"/>
</dbReference>
<feature type="region of interest" description="Disordered" evidence="1">
    <location>
        <begin position="817"/>
        <end position="853"/>
    </location>
</feature>
<feature type="compositionally biased region" description="Low complexity" evidence="1">
    <location>
        <begin position="265"/>
        <end position="296"/>
    </location>
</feature>
<dbReference type="Gene3D" id="2.60.220.30">
    <property type="match status" value="2"/>
</dbReference>
<dbReference type="RefSeq" id="XP_006812140.1">
    <property type="nucleotide sequence ID" value="XM_006812077.1"/>
</dbReference>
<feature type="compositionally biased region" description="Basic and acidic residues" evidence="1">
    <location>
        <begin position="825"/>
        <end position="853"/>
    </location>
</feature>
<name>A0ABM0LWJ9_SACKO</name>
<dbReference type="SUPFAM" id="SSF47986">
    <property type="entry name" value="DEATH domain"/>
    <property type="match status" value="1"/>
</dbReference>
<reference evidence="4" key="1">
    <citation type="submission" date="2025-08" db="UniProtKB">
        <authorList>
            <consortium name="RefSeq"/>
        </authorList>
    </citation>
    <scope>IDENTIFICATION</scope>
    <source>
        <tissue evidence="4">Testes</tissue>
    </source>
</reference>
<dbReference type="PROSITE" id="PS50017">
    <property type="entry name" value="DEATH_DOMAIN"/>
    <property type="match status" value="1"/>
</dbReference>
<feature type="domain" description="Death" evidence="2">
    <location>
        <begin position="894"/>
        <end position="979"/>
    </location>
</feature>
<dbReference type="Pfam" id="PF00531">
    <property type="entry name" value="Death"/>
    <property type="match status" value="1"/>
</dbReference>
<keyword evidence="3" id="KW-1185">Reference proteome</keyword>
<feature type="region of interest" description="Disordered" evidence="1">
    <location>
        <begin position="222"/>
        <end position="353"/>
    </location>
</feature>
<feature type="compositionally biased region" description="Polar residues" evidence="1">
    <location>
        <begin position="339"/>
        <end position="352"/>
    </location>
</feature>
<dbReference type="InterPro" id="IPR000488">
    <property type="entry name" value="Death_dom"/>
</dbReference>
<dbReference type="PANTHER" id="PTHR28336">
    <property type="entry name" value="BA1-643"/>
    <property type="match status" value="1"/>
</dbReference>
<dbReference type="InterPro" id="IPR011029">
    <property type="entry name" value="DEATH-like_dom_sf"/>
</dbReference>
<feature type="compositionally biased region" description="Basic and acidic residues" evidence="1">
    <location>
        <begin position="222"/>
        <end position="262"/>
    </location>
</feature>
<evidence type="ECO:0000313" key="4">
    <source>
        <dbReference type="RefSeq" id="XP_006812140.1"/>
    </source>
</evidence>
<organism evidence="3 4">
    <name type="scientific">Saccoglossus kowalevskii</name>
    <name type="common">Acorn worm</name>
    <dbReference type="NCBI Taxonomy" id="10224"/>
    <lineage>
        <taxon>Eukaryota</taxon>
        <taxon>Metazoa</taxon>
        <taxon>Hemichordata</taxon>
        <taxon>Enteropneusta</taxon>
        <taxon>Harrimaniidae</taxon>
        <taxon>Saccoglossus</taxon>
    </lineage>
</organism>
<accession>A0ABM0LWJ9</accession>
<evidence type="ECO:0000259" key="2">
    <source>
        <dbReference type="PROSITE" id="PS50017"/>
    </source>
</evidence>
<sequence>MEKSEDIEKTMSSSSSDSDSDDDSGSSGSSDSSSEEAGSEQIVEKTTARPQSSNQQPATNDTPMTQQHEAGEDKILNYTKSLSDLSENLRQQNTSLRELDDITNYNGEGLRQTLEDTMYVLQRSRSQVSILTQNITDIRQVMLDLKNSMQDKLKEHDLKLSASQTNLKAEPSVEQRNAEALAAAAAAGLAKATIDVAEAIKSAAEVENKAAEAAVIAQKTSEESLKHKNETEEAAEKIAKKEQVVTKDETLEKEEEKKKADGNESDSSSSSGSSGSSSSGSDSDSDSSGSGSSDSDSSSDEEKEGEEKNQKMEKKEQDENKIVNGEIKTENTEWKDIVENNNQNGDSRNSSPDIEDEIIHDILYKYYIQPKDSDETELGCILRAKQLNFAENEITCDLANHLSGNVVDENEQLVSHVIDLHLPGDNMKLTSPVSIAIPYMTHSRASYARESIVKTSLDGIEWKTMPTTTSEGTLSDGKKLFAEIKVNQLSKVAVVVRWTRDRVTITKKGGTIKSSVDSRISVTYPPGACGLTSVVLQVHPVELTAVSDIKSRLRHCRDLITSSPILRISHSSKKEFNKPVTVVLYIPPNPAKDKPASRPSTAKDPFSRPTSGFLVRPRSAIFGSDHTNDVVRILSRMDSGKGAPWTPMEVEVKVLKKDVVAFNLDKPVDRIIGVRYAAQSTLPLEQAVQSLEDSLQIKYACVILHPKVDDAEQVIVQVVQSRSLDSTERRLVDMGYEGPPDPSTELPMTEGQLLRIRFTGNIEVVDETELTLNWHVQRRNVIEFRIREANKYGNHSSPYYKGVAEIYGIPRVTLEEKEEDEFEADKETKDGKKDGKDAKKAAREARELKETKGKTKSDLLCKLPVVLPKAEPDPVRPPSRFRATALESKDPHVSNSILRWLSGELGHEWEALAAYLGLKRSRMQSIVRNNPNDLQQQIFDMLITWRSSLPRSCNKVPKLARALSRCGRSDLTEDFLSRD</sequence>
<dbReference type="Gene3D" id="1.10.533.10">
    <property type="entry name" value="Death Domain, Fas"/>
    <property type="match status" value="1"/>
</dbReference>
<evidence type="ECO:0000313" key="3">
    <source>
        <dbReference type="Proteomes" id="UP000694865"/>
    </source>
</evidence>
<dbReference type="PANTHER" id="PTHR28336:SF4">
    <property type="entry name" value="DEATH DOMAIN-CONTAINING PROTEIN 1"/>
    <property type="match status" value="1"/>
</dbReference>